<feature type="region of interest" description="Disordered" evidence="1">
    <location>
        <begin position="526"/>
        <end position="551"/>
    </location>
</feature>
<feature type="region of interest" description="Disordered" evidence="1">
    <location>
        <begin position="1"/>
        <end position="67"/>
    </location>
</feature>
<keyword evidence="3" id="KW-1185">Reference proteome</keyword>
<dbReference type="AlphaFoldDB" id="A0AAW1B1H8"/>
<proteinExistence type="predicted"/>
<accession>A0AAW1B1H8</accession>
<dbReference type="Proteomes" id="UP001474421">
    <property type="component" value="Unassembled WGS sequence"/>
</dbReference>
<reference evidence="2 3" key="1">
    <citation type="journal article" date="2024" name="Proc. Natl. Acad. Sci. U.S.A.">
        <title>The genetic regulatory architecture and epigenomic basis for age-related changes in rattlesnake venom.</title>
        <authorList>
            <person name="Hogan M.P."/>
            <person name="Holding M.L."/>
            <person name="Nystrom G.S."/>
            <person name="Colston T.J."/>
            <person name="Bartlett D.A."/>
            <person name="Mason A.J."/>
            <person name="Ellsworth S.A."/>
            <person name="Rautsaw R.M."/>
            <person name="Lawrence K.C."/>
            <person name="Strickland J.L."/>
            <person name="He B."/>
            <person name="Fraser P."/>
            <person name="Margres M.J."/>
            <person name="Gilbert D.M."/>
            <person name="Gibbs H.L."/>
            <person name="Parkinson C.L."/>
            <person name="Rokyta D.R."/>
        </authorList>
    </citation>
    <scope>NUCLEOTIDE SEQUENCE [LARGE SCALE GENOMIC DNA]</scope>
    <source>
        <strain evidence="2">DRR0105</strain>
    </source>
</reference>
<evidence type="ECO:0000313" key="3">
    <source>
        <dbReference type="Proteomes" id="UP001474421"/>
    </source>
</evidence>
<feature type="compositionally biased region" description="Pro residues" evidence="1">
    <location>
        <begin position="205"/>
        <end position="215"/>
    </location>
</feature>
<sequence length="573" mass="58148">MTRAEEAVAASAAVRLAERPAGGGGEGKGREGRGGGGQRAGRAPSQPATQRREPAARPPLSRFGPRRFSRSFLPSFLPSFFPSFLPSFPAAPAMNFPGGPGQSPGQPPPPSSSREGASLAAPGGSSSSASSSAAASGPPPFGLSNSAAIRAEIGRFESVHPNIYAIYDLIERVDELALQNQIREHVISIEGTEAHGGRTERHGDPPPFDPPCSPPRDPHPHPGWEGPGGCPAPPRPGVSSRRGRAGRRGKDAERSGPLLCLRGWAGALWRAPAPGPEGAERPAWRLPASEPEREEGGPGRAPAPAGLLRLARGKAAGWLRLSAERGWGVSSCGAPSSAAWPGSGPSRGGVCFRPPPSASCPGSGPKRGGGGLLLRRPLLRLLAGIGPQPGWGWGGSACLGGEGGREGGGRKASGEAGDGHRRMGLWVAEEQRQGRMGAGGGTRSGLVVPGGGGGGGGSRQDPPPNSCSFGKPSAPSQAGEACRPVLQRGGSAGGEEALLLLGCSCCCSTPLPGLAGGILPASLLGAGPPKAKPDGPREEEQLRDPGERRTGKVPWLMGICSLLPTQGPLGRDL</sequence>
<gene>
    <name evidence="2" type="ORF">NXF25_019225</name>
</gene>
<feature type="region of interest" description="Disordered" evidence="1">
    <location>
        <begin position="95"/>
        <end position="139"/>
    </location>
</feature>
<protein>
    <submittedName>
        <fullName evidence="2">Arf-GAP with GTPase ANK repeat and PH domain-containing protein 3-like</fullName>
    </submittedName>
</protein>
<comment type="caution">
    <text evidence="2">The sequence shown here is derived from an EMBL/GenBank/DDBJ whole genome shotgun (WGS) entry which is preliminary data.</text>
</comment>
<evidence type="ECO:0000256" key="1">
    <source>
        <dbReference type="SAM" id="MobiDB-lite"/>
    </source>
</evidence>
<feature type="region of interest" description="Disordered" evidence="1">
    <location>
        <begin position="402"/>
        <end position="480"/>
    </location>
</feature>
<feature type="compositionally biased region" description="Basic and acidic residues" evidence="1">
    <location>
        <begin position="531"/>
        <end position="550"/>
    </location>
</feature>
<evidence type="ECO:0000313" key="2">
    <source>
        <dbReference type="EMBL" id="KAK9395864.1"/>
    </source>
</evidence>
<feature type="compositionally biased region" description="Basic and acidic residues" evidence="1">
    <location>
        <begin position="403"/>
        <end position="421"/>
    </location>
</feature>
<name>A0AAW1B1H8_CROAD</name>
<feature type="compositionally biased region" description="Low complexity" evidence="1">
    <location>
        <begin position="112"/>
        <end position="136"/>
    </location>
</feature>
<feature type="compositionally biased region" description="Gly residues" evidence="1">
    <location>
        <begin position="436"/>
        <end position="458"/>
    </location>
</feature>
<feature type="region of interest" description="Disordered" evidence="1">
    <location>
        <begin position="193"/>
        <end position="254"/>
    </location>
</feature>
<dbReference type="EMBL" id="JAOTOJ010000008">
    <property type="protein sequence ID" value="KAK9395864.1"/>
    <property type="molecule type" value="Genomic_DNA"/>
</dbReference>
<feature type="compositionally biased region" description="Basic and acidic residues" evidence="1">
    <location>
        <begin position="193"/>
        <end position="204"/>
    </location>
</feature>
<organism evidence="2 3">
    <name type="scientific">Crotalus adamanteus</name>
    <name type="common">Eastern diamondback rattlesnake</name>
    <dbReference type="NCBI Taxonomy" id="8729"/>
    <lineage>
        <taxon>Eukaryota</taxon>
        <taxon>Metazoa</taxon>
        <taxon>Chordata</taxon>
        <taxon>Craniata</taxon>
        <taxon>Vertebrata</taxon>
        <taxon>Euteleostomi</taxon>
        <taxon>Lepidosauria</taxon>
        <taxon>Squamata</taxon>
        <taxon>Bifurcata</taxon>
        <taxon>Unidentata</taxon>
        <taxon>Episquamata</taxon>
        <taxon>Toxicofera</taxon>
        <taxon>Serpentes</taxon>
        <taxon>Colubroidea</taxon>
        <taxon>Viperidae</taxon>
        <taxon>Crotalinae</taxon>
        <taxon>Crotalus</taxon>
    </lineage>
</organism>